<organism evidence="2 3">
    <name type="scientific">Enterococcus durans</name>
    <dbReference type="NCBI Taxonomy" id="53345"/>
    <lineage>
        <taxon>Bacteria</taxon>
        <taxon>Bacillati</taxon>
        <taxon>Bacillota</taxon>
        <taxon>Bacilli</taxon>
        <taxon>Lactobacillales</taxon>
        <taxon>Enterococcaceae</taxon>
        <taxon>Enterococcus</taxon>
    </lineage>
</organism>
<feature type="transmembrane region" description="Helical" evidence="1">
    <location>
        <begin position="113"/>
        <end position="132"/>
    </location>
</feature>
<dbReference type="Pfam" id="PF11188">
    <property type="entry name" value="DUF2975"/>
    <property type="match status" value="1"/>
</dbReference>
<dbReference type="AlphaFoldDB" id="A0A377KPJ4"/>
<dbReference type="InterPro" id="IPR021354">
    <property type="entry name" value="DUF2975"/>
</dbReference>
<dbReference type="EMBL" id="UGIF01000002">
    <property type="protein sequence ID" value="STP30301.1"/>
    <property type="molecule type" value="Genomic_DNA"/>
</dbReference>
<dbReference type="RefSeq" id="WP_115235726.1">
    <property type="nucleotide sequence ID" value="NZ_UGIF01000002.1"/>
</dbReference>
<keyword evidence="1" id="KW-0812">Transmembrane</keyword>
<evidence type="ECO:0000256" key="1">
    <source>
        <dbReference type="SAM" id="Phobius"/>
    </source>
</evidence>
<reference evidence="2 3" key="1">
    <citation type="submission" date="2018-06" db="EMBL/GenBank/DDBJ databases">
        <authorList>
            <consortium name="Pathogen Informatics"/>
            <person name="Doyle S."/>
        </authorList>
    </citation>
    <scope>NUCLEOTIDE SEQUENCE [LARGE SCALE GENOMIC DNA]</scope>
    <source>
        <strain evidence="2 3">NCTC8129</strain>
    </source>
</reference>
<proteinExistence type="predicted"/>
<evidence type="ECO:0000313" key="3">
    <source>
        <dbReference type="Proteomes" id="UP000254070"/>
    </source>
</evidence>
<evidence type="ECO:0000313" key="2">
    <source>
        <dbReference type="EMBL" id="STP30301.1"/>
    </source>
</evidence>
<keyword evidence="1" id="KW-0472">Membrane</keyword>
<protein>
    <submittedName>
        <fullName evidence="2">Protein of uncharacterized function (DUF3036)</fullName>
    </submittedName>
</protein>
<feature type="transmembrane region" description="Helical" evidence="1">
    <location>
        <begin position="88"/>
        <end position="107"/>
    </location>
</feature>
<feature type="transmembrane region" description="Helical" evidence="1">
    <location>
        <begin position="41"/>
        <end position="62"/>
    </location>
</feature>
<gene>
    <name evidence="2" type="ORF">NCTC8129_02542</name>
</gene>
<name>A0A377KPJ4_9ENTE</name>
<keyword evidence="1" id="KW-1133">Transmembrane helix</keyword>
<sequence>MSVFFTKIMVVLLNLGFILLGLLLTVQVATSDPHTYDWQTLLMVGMLYFILLNCLFIGSRLFRLLTQAANNQVFSSASLAIFKQLRGALLLIVLAVCGLLPKFYLLADLSDSPGIMLLGGCIVLFPIAIYVLSTTLCRLLEKAIYLKNESDLTV</sequence>
<dbReference type="Proteomes" id="UP000254070">
    <property type="component" value="Unassembled WGS sequence"/>
</dbReference>
<accession>A0A377KPJ4</accession>